<name>A0A0E9UT23_ANGAN</name>
<reference evidence="1" key="2">
    <citation type="journal article" date="2015" name="Fish Shellfish Immunol.">
        <title>Early steps in the European eel (Anguilla anguilla)-Vibrio vulnificus interaction in the gills: Role of the RtxA13 toxin.</title>
        <authorList>
            <person name="Callol A."/>
            <person name="Pajuelo D."/>
            <person name="Ebbesson L."/>
            <person name="Teles M."/>
            <person name="MacKenzie S."/>
            <person name="Amaro C."/>
        </authorList>
    </citation>
    <scope>NUCLEOTIDE SEQUENCE</scope>
</reference>
<sequence>MVQVRCKTSFLPPFLFSKDSQQFHAINVQC</sequence>
<dbReference type="EMBL" id="GBXM01040242">
    <property type="protein sequence ID" value="JAH68335.1"/>
    <property type="molecule type" value="Transcribed_RNA"/>
</dbReference>
<dbReference type="AlphaFoldDB" id="A0A0E9UT23"/>
<proteinExistence type="predicted"/>
<protein>
    <submittedName>
        <fullName evidence="1">Uncharacterized protein</fullName>
    </submittedName>
</protein>
<organism evidence="1">
    <name type="scientific">Anguilla anguilla</name>
    <name type="common">European freshwater eel</name>
    <name type="synonym">Muraena anguilla</name>
    <dbReference type="NCBI Taxonomy" id="7936"/>
    <lineage>
        <taxon>Eukaryota</taxon>
        <taxon>Metazoa</taxon>
        <taxon>Chordata</taxon>
        <taxon>Craniata</taxon>
        <taxon>Vertebrata</taxon>
        <taxon>Euteleostomi</taxon>
        <taxon>Actinopterygii</taxon>
        <taxon>Neopterygii</taxon>
        <taxon>Teleostei</taxon>
        <taxon>Anguilliformes</taxon>
        <taxon>Anguillidae</taxon>
        <taxon>Anguilla</taxon>
    </lineage>
</organism>
<evidence type="ECO:0000313" key="1">
    <source>
        <dbReference type="EMBL" id="JAH68335.1"/>
    </source>
</evidence>
<reference evidence="1" key="1">
    <citation type="submission" date="2014-11" db="EMBL/GenBank/DDBJ databases">
        <authorList>
            <person name="Amaro Gonzalez C."/>
        </authorList>
    </citation>
    <scope>NUCLEOTIDE SEQUENCE</scope>
</reference>
<accession>A0A0E9UT23</accession>